<dbReference type="AlphaFoldDB" id="A0A0L6JJ27"/>
<keyword evidence="2" id="KW-1185">Reference proteome</keyword>
<evidence type="ECO:0000313" key="1">
    <source>
        <dbReference type="EMBL" id="KNY25876.1"/>
    </source>
</evidence>
<dbReference type="Proteomes" id="UP000036923">
    <property type="component" value="Unassembled WGS sequence"/>
</dbReference>
<comment type="caution">
    <text evidence="1">The sequence shown here is derived from an EMBL/GenBank/DDBJ whole genome shotgun (WGS) entry which is preliminary data.</text>
</comment>
<evidence type="ECO:0000313" key="2">
    <source>
        <dbReference type="Proteomes" id="UP000036923"/>
    </source>
</evidence>
<dbReference type="InterPro" id="IPR029083">
    <property type="entry name" value="Imm32"/>
</dbReference>
<gene>
    <name evidence="1" type="ORF">Bccel_1136</name>
</gene>
<dbReference type="Pfam" id="PF15566">
    <property type="entry name" value="Imm32"/>
    <property type="match status" value="1"/>
</dbReference>
<sequence length="96" mass="10937">MTSEHIDQLQKLSKELNNITEDMPSNFNSNYYLQMVETEDSVIVIGNSEGLINLASSLLELALSREDGQHKHFGIGALDNCEKELEILYKRENHND</sequence>
<accession>A0A0L6JJ27</accession>
<dbReference type="EMBL" id="LGTC01000001">
    <property type="protein sequence ID" value="KNY25876.1"/>
    <property type="molecule type" value="Genomic_DNA"/>
</dbReference>
<dbReference type="RefSeq" id="WP_036940606.1">
    <property type="nucleotide sequence ID" value="NZ_JQKC01000013.1"/>
</dbReference>
<dbReference type="STRING" id="398512.Bccel_1136"/>
<name>A0A0L6JJ27_9FIRM</name>
<organism evidence="1 2">
    <name type="scientific">Pseudobacteroides cellulosolvens ATCC 35603 = DSM 2933</name>
    <dbReference type="NCBI Taxonomy" id="398512"/>
    <lineage>
        <taxon>Bacteria</taxon>
        <taxon>Bacillati</taxon>
        <taxon>Bacillota</taxon>
        <taxon>Clostridia</taxon>
        <taxon>Eubacteriales</taxon>
        <taxon>Oscillospiraceae</taxon>
        <taxon>Pseudobacteroides</taxon>
    </lineage>
</organism>
<reference evidence="2" key="1">
    <citation type="submission" date="2015-07" db="EMBL/GenBank/DDBJ databases">
        <title>Near-Complete Genome Sequence of the Cellulolytic Bacterium Bacteroides (Pseudobacteroides) cellulosolvens ATCC 35603.</title>
        <authorList>
            <person name="Dassa B."/>
            <person name="Utturkar S.M."/>
            <person name="Klingeman D.M."/>
            <person name="Hurt R.A."/>
            <person name="Keller M."/>
            <person name="Xu J."/>
            <person name="Reddy Y.H.K."/>
            <person name="Borovok I."/>
            <person name="Grinberg I.R."/>
            <person name="Lamed R."/>
            <person name="Zhivin O."/>
            <person name="Bayer E.A."/>
            <person name="Brown S.D."/>
        </authorList>
    </citation>
    <scope>NUCLEOTIDE SEQUENCE [LARGE SCALE GENOMIC DNA]</scope>
    <source>
        <strain evidence="2">DSM 2933</strain>
    </source>
</reference>
<proteinExistence type="predicted"/>
<protein>
    <submittedName>
        <fullName evidence="1">Uncharacterized protein</fullName>
    </submittedName>
</protein>